<reference evidence="1 2" key="1">
    <citation type="journal article" date="2014" name="Am. J. Bot.">
        <title>Genome assembly and annotation for red clover (Trifolium pratense; Fabaceae).</title>
        <authorList>
            <person name="Istvanek J."/>
            <person name="Jaros M."/>
            <person name="Krenek A."/>
            <person name="Repkova J."/>
        </authorList>
    </citation>
    <scope>NUCLEOTIDE SEQUENCE [LARGE SCALE GENOMIC DNA]</scope>
    <source>
        <strain evidence="2">cv. Tatra</strain>
        <tissue evidence="1">Young leaves</tissue>
    </source>
</reference>
<name>A0A2K3KGA5_TRIPR</name>
<protein>
    <submittedName>
        <fullName evidence="1">Uncharacterized protein</fullName>
    </submittedName>
</protein>
<gene>
    <name evidence="1" type="ORF">L195_g062527</name>
</gene>
<proteinExistence type="predicted"/>
<dbReference type="AlphaFoldDB" id="A0A2K3KGA5"/>
<sequence length="85" mass="9582">MKVVDDLGEEVKYLGLLFPEDQQSLRSVVPNCLLQSAFVDTASFEPNVLPQLLLREDGVVFGYNGLDDVPLNIEHPDVDINQEYF</sequence>
<accession>A0A2K3KGA5</accession>
<feature type="non-terminal residue" evidence="1">
    <location>
        <position position="85"/>
    </location>
</feature>
<dbReference type="Proteomes" id="UP000236291">
    <property type="component" value="Unassembled WGS sequence"/>
</dbReference>
<reference evidence="1 2" key="2">
    <citation type="journal article" date="2017" name="Front. Plant Sci.">
        <title>Gene Classification and Mining of Molecular Markers Useful in Red Clover (Trifolium pratense) Breeding.</title>
        <authorList>
            <person name="Istvanek J."/>
            <person name="Dluhosova J."/>
            <person name="Dluhos P."/>
            <person name="Patkova L."/>
            <person name="Nedelnik J."/>
            <person name="Repkova J."/>
        </authorList>
    </citation>
    <scope>NUCLEOTIDE SEQUENCE [LARGE SCALE GENOMIC DNA]</scope>
    <source>
        <strain evidence="2">cv. Tatra</strain>
        <tissue evidence="1">Young leaves</tissue>
    </source>
</reference>
<dbReference type="EMBL" id="ASHM01177458">
    <property type="protein sequence ID" value="PNX65298.1"/>
    <property type="molecule type" value="Genomic_DNA"/>
</dbReference>
<organism evidence="1 2">
    <name type="scientific">Trifolium pratense</name>
    <name type="common">Red clover</name>
    <dbReference type="NCBI Taxonomy" id="57577"/>
    <lineage>
        <taxon>Eukaryota</taxon>
        <taxon>Viridiplantae</taxon>
        <taxon>Streptophyta</taxon>
        <taxon>Embryophyta</taxon>
        <taxon>Tracheophyta</taxon>
        <taxon>Spermatophyta</taxon>
        <taxon>Magnoliopsida</taxon>
        <taxon>eudicotyledons</taxon>
        <taxon>Gunneridae</taxon>
        <taxon>Pentapetalae</taxon>
        <taxon>rosids</taxon>
        <taxon>fabids</taxon>
        <taxon>Fabales</taxon>
        <taxon>Fabaceae</taxon>
        <taxon>Papilionoideae</taxon>
        <taxon>50 kb inversion clade</taxon>
        <taxon>NPAAA clade</taxon>
        <taxon>Hologalegina</taxon>
        <taxon>IRL clade</taxon>
        <taxon>Trifolieae</taxon>
        <taxon>Trifolium</taxon>
    </lineage>
</organism>
<evidence type="ECO:0000313" key="1">
    <source>
        <dbReference type="EMBL" id="PNX65298.1"/>
    </source>
</evidence>
<comment type="caution">
    <text evidence="1">The sequence shown here is derived from an EMBL/GenBank/DDBJ whole genome shotgun (WGS) entry which is preliminary data.</text>
</comment>
<evidence type="ECO:0000313" key="2">
    <source>
        <dbReference type="Proteomes" id="UP000236291"/>
    </source>
</evidence>